<dbReference type="Pfam" id="PF08241">
    <property type="entry name" value="Methyltransf_11"/>
    <property type="match status" value="1"/>
</dbReference>
<gene>
    <name evidence="2" type="ORF">SAMD00020551_0507</name>
</gene>
<name>A0A0A8WZJ3_MESS1</name>
<accession>A0A0A8WZJ3</accession>
<dbReference type="OrthoDB" id="8385759at2"/>
<reference evidence="2 3" key="1">
    <citation type="submission" date="2013-06" db="EMBL/GenBank/DDBJ databases">
        <title>Whole genome shotgun sequence of Bacillus selenatarsenatis SF-1.</title>
        <authorList>
            <person name="Kuroda M."/>
            <person name="Sei K."/>
            <person name="Yamashita M."/>
            <person name="Ike M."/>
        </authorList>
    </citation>
    <scope>NUCLEOTIDE SEQUENCE [LARGE SCALE GENOMIC DNA]</scope>
    <source>
        <strain evidence="2 3">SF-1</strain>
    </source>
</reference>
<dbReference type="Gene3D" id="3.40.50.150">
    <property type="entry name" value="Vaccinia Virus protein VP39"/>
    <property type="match status" value="1"/>
</dbReference>
<dbReference type="SUPFAM" id="SSF53335">
    <property type="entry name" value="S-adenosyl-L-methionine-dependent methyltransferases"/>
    <property type="match status" value="1"/>
</dbReference>
<dbReference type="AlphaFoldDB" id="A0A0A8WZJ3"/>
<protein>
    <recommendedName>
        <fullName evidence="1">Methyltransferase type 11 domain-containing protein</fullName>
    </recommendedName>
</protein>
<keyword evidence="3" id="KW-1185">Reference proteome</keyword>
<dbReference type="EMBL" id="BASE01000012">
    <property type="protein sequence ID" value="GAM12374.1"/>
    <property type="molecule type" value="Genomic_DNA"/>
</dbReference>
<organism evidence="2 3">
    <name type="scientific">Mesobacillus selenatarsenatis (strain DSM 18680 / JCM 14380 / FERM P-15431 / SF-1)</name>
    <dbReference type="NCBI Taxonomy" id="1321606"/>
    <lineage>
        <taxon>Bacteria</taxon>
        <taxon>Bacillati</taxon>
        <taxon>Bacillota</taxon>
        <taxon>Bacilli</taxon>
        <taxon>Bacillales</taxon>
        <taxon>Bacillaceae</taxon>
        <taxon>Mesobacillus</taxon>
    </lineage>
</organism>
<proteinExistence type="predicted"/>
<dbReference type="GO" id="GO:0008757">
    <property type="term" value="F:S-adenosylmethionine-dependent methyltransferase activity"/>
    <property type="evidence" value="ECO:0007669"/>
    <property type="project" value="InterPro"/>
</dbReference>
<dbReference type="STRING" id="1321606.SAMD00020551_0507"/>
<sequence length="254" mass="29315">MSISKARDQNKKAWEHRVYEFWNKSYGTPKDFAKRIIGNPEAQLKKHQPYFINITEKKIANLCGSNGRKAVPLALLGAEVTVFDISEENKQYALELAEHANTSIEYIVTDIYDIDQVKYGGHFDILYLEGGILHYFHDPDRFMSVLSSLLKAGGLLLLSDFHPLRRCIMKATDGQYQVQAAYFDEEIHNGDVAFKYFFEQQEQETFPDVCVRYYTIGEIINSFIAAGFHLHKFEEHRGWNGENIPWEFTIAASK</sequence>
<evidence type="ECO:0000313" key="2">
    <source>
        <dbReference type="EMBL" id="GAM12374.1"/>
    </source>
</evidence>
<dbReference type="InterPro" id="IPR013216">
    <property type="entry name" value="Methyltransf_11"/>
</dbReference>
<dbReference type="InterPro" id="IPR029063">
    <property type="entry name" value="SAM-dependent_MTases_sf"/>
</dbReference>
<comment type="caution">
    <text evidence="2">The sequence shown here is derived from an EMBL/GenBank/DDBJ whole genome shotgun (WGS) entry which is preliminary data.</text>
</comment>
<dbReference type="RefSeq" id="WP_041964329.1">
    <property type="nucleotide sequence ID" value="NZ_BASE01000012.1"/>
</dbReference>
<dbReference type="Proteomes" id="UP000031014">
    <property type="component" value="Unassembled WGS sequence"/>
</dbReference>
<feature type="domain" description="Methyltransferase type 11" evidence="1">
    <location>
        <begin position="63"/>
        <end position="157"/>
    </location>
</feature>
<evidence type="ECO:0000313" key="3">
    <source>
        <dbReference type="Proteomes" id="UP000031014"/>
    </source>
</evidence>
<evidence type="ECO:0000259" key="1">
    <source>
        <dbReference type="Pfam" id="PF08241"/>
    </source>
</evidence>